<dbReference type="AlphaFoldDB" id="A0AA40AKP4"/>
<gene>
    <name evidence="2" type="ORF">B0T26DRAFT_710396</name>
</gene>
<evidence type="ECO:0000256" key="1">
    <source>
        <dbReference type="SAM" id="SignalP"/>
    </source>
</evidence>
<evidence type="ECO:0008006" key="4">
    <source>
        <dbReference type="Google" id="ProtNLM"/>
    </source>
</evidence>
<sequence length="72" mass="7437">MFSSLILGARCSLGLVLPTACSVGHTGTPIFPAQKGGIESFSCLVSFTVVLSPRSAVKHPPPRFTAAACHPL</sequence>
<dbReference type="Proteomes" id="UP001172101">
    <property type="component" value="Unassembled WGS sequence"/>
</dbReference>
<evidence type="ECO:0000313" key="2">
    <source>
        <dbReference type="EMBL" id="KAK0717624.1"/>
    </source>
</evidence>
<dbReference type="RefSeq" id="XP_060296417.1">
    <property type="nucleotide sequence ID" value="XM_060441980.1"/>
</dbReference>
<keyword evidence="1" id="KW-0732">Signal</keyword>
<reference evidence="2" key="1">
    <citation type="submission" date="2023-06" db="EMBL/GenBank/DDBJ databases">
        <title>Genome-scale phylogeny and comparative genomics of the fungal order Sordariales.</title>
        <authorList>
            <consortium name="Lawrence Berkeley National Laboratory"/>
            <person name="Hensen N."/>
            <person name="Bonometti L."/>
            <person name="Westerberg I."/>
            <person name="Brannstrom I.O."/>
            <person name="Guillou S."/>
            <person name="Cros-Aarteil S."/>
            <person name="Calhoun S."/>
            <person name="Haridas S."/>
            <person name="Kuo A."/>
            <person name="Mondo S."/>
            <person name="Pangilinan J."/>
            <person name="Riley R."/>
            <person name="LaButti K."/>
            <person name="Andreopoulos B."/>
            <person name="Lipzen A."/>
            <person name="Chen C."/>
            <person name="Yanf M."/>
            <person name="Daum C."/>
            <person name="Ng V."/>
            <person name="Clum A."/>
            <person name="Steindorff A."/>
            <person name="Ohm R."/>
            <person name="Martin F."/>
            <person name="Silar P."/>
            <person name="Natvig D."/>
            <person name="Lalanne C."/>
            <person name="Gautier V."/>
            <person name="Ament-velasquez S.L."/>
            <person name="Kruys A."/>
            <person name="Hutchinson M.I."/>
            <person name="Powell A.J."/>
            <person name="Barry K."/>
            <person name="Miller A.N."/>
            <person name="Grigoriev I.V."/>
            <person name="Debuchy R."/>
            <person name="Gladieux P."/>
            <person name="Thoren M.H."/>
            <person name="Johannesson H."/>
        </authorList>
    </citation>
    <scope>NUCLEOTIDE SEQUENCE</scope>
    <source>
        <strain evidence="2">SMH2392-1A</strain>
    </source>
</reference>
<protein>
    <recommendedName>
        <fullName evidence="4">Secreted protein</fullName>
    </recommendedName>
</protein>
<comment type="caution">
    <text evidence="2">The sequence shown here is derived from an EMBL/GenBank/DDBJ whole genome shotgun (WGS) entry which is preliminary data.</text>
</comment>
<accession>A0AA40AKP4</accession>
<dbReference type="GeneID" id="85325250"/>
<name>A0AA40AKP4_9PEZI</name>
<feature type="chain" id="PRO_5041366526" description="Secreted protein" evidence="1">
    <location>
        <begin position="22"/>
        <end position="72"/>
    </location>
</feature>
<keyword evidence="3" id="KW-1185">Reference proteome</keyword>
<evidence type="ECO:0000313" key="3">
    <source>
        <dbReference type="Proteomes" id="UP001172101"/>
    </source>
</evidence>
<proteinExistence type="predicted"/>
<organism evidence="2 3">
    <name type="scientific">Lasiosphaeria miniovina</name>
    <dbReference type="NCBI Taxonomy" id="1954250"/>
    <lineage>
        <taxon>Eukaryota</taxon>
        <taxon>Fungi</taxon>
        <taxon>Dikarya</taxon>
        <taxon>Ascomycota</taxon>
        <taxon>Pezizomycotina</taxon>
        <taxon>Sordariomycetes</taxon>
        <taxon>Sordariomycetidae</taxon>
        <taxon>Sordariales</taxon>
        <taxon>Lasiosphaeriaceae</taxon>
        <taxon>Lasiosphaeria</taxon>
    </lineage>
</organism>
<feature type="signal peptide" evidence="1">
    <location>
        <begin position="1"/>
        <end position="21"/>
    </location>
</feature>
<dbReference type="EMBL" id="JAUIRO010000004">
    <property type="protein sequence ID" value="KAK0717624.1"/>
    <property type="molecule type" value="Genomic_DNA"/>
</dbReference>